<organism evidence="4 5">
    <name type="scientific">Caenorhabditis auriculariae</name>
    <dbReference type="NCBI Taxonomy" id="2777116"/>
    <lineage>
        <taxon>Eukaryota</taxon>
        <taxon>Metazoa</taxon>
        <taxon>Ecdysozoa</taxon>
        <taxon>Nematoda</taxon>
        <taxon>Chromadorea</taxon>
        <taxon>Rhabditida</taxon>
        <taxon>Rhabditina</taxon>
        <taxon>Rhabditomorpha</taxon>
        <taxon>Rhabditoidea</taxon>
        <taxon>Rhabditidae</taxon>
        <taxon>Peloderinae</taxon>
        <taxon>Caenorhabditis</taxon>
    </lineage>
</organism>
<dbReference type="EMBL" id="CAJGYM010000036">
    <property type="protein sequence ID" value="CAD6193514.1"/>
    <property type="molecule type" value="Genomic_DNA"/>
</dbReference>
<dbReference type="PANTHER" id="PTHR15454">
    <property type="entry name" value="NISCHARIN RELATED"/>
    <property type="match status" value="1"/>
</dbReference>
<evidence type="ECO:0000256" key="1">
    <source>
        <dbReference type="ARBA" id="ARBA00022614"/>
    </source>
</evidence>
<evidence type="ECO:0000313" key="4">
    <source>
        <dbReference type="EMBL" id="CAD6193514.1"/>
    </source>
</evidence>
<proteinExistence type="predicted"/>
<gene>
    <name evidence="4" type="ORF">CAUJ_LOCUS9433</name>
</gene>
<keyword evidence="3" id="KW-0175">Coiled coil</keyword>
<dbReference type="Proteomes" id="UP000835052">
    <property type="component" value="Unassembled WGS sequence"/>
</dbReference>
<dbReference type="GO" id="GO:0005737">
    <property type="term" value="C:cytoplasm"/>
    <property type="evidence" value="ECO:0007669"/>
    <property type="project" value="TreeGrafter"/>
</dbReference>
<evidence type="ECO:0000256" key="3">
    <source>
        <dbReference type="SAM" id="Coils"/>
    </source>
</evidence>
<dbReference type="PANTHER" id="PTHR15454:SF35">
    <property type="entry name" value="NISCHARIN"/>
    <property type="match status" value="1"/>
</dbReference>
<comment type="caution">
    <text evidence="4">The sequence shown here is derived from an EMBL/GenBank/DDBJ whole genome shotgun (WGS) entry which is preliminary data.</text>
</comment>
<dbReference type="InterPro" id="IPR001611">
    <property type="entry name" value="Leu-rich_rpt"/>
</dbReference>
<keyword evidence="1" id="KW-0433">Leucine-rich repeat</keyword>
<dbReference type="InterPro" id="IPR032675">
    <property type="entry name" value="LRR_dom_sf"/>
</dbReference>
<keyword evidence="5" id="KW-1185">Reference proteome</keyword>
<dbReference type="Gene3D" id="3.80.10.10">
    <property type="entry name" value="Ribonuclease Inhibitor"/>
    <property type="match status" value="1"/>
</dbReference>
<dbReference type="SUPFAM" id="SSF52075">
    <property type="entry name" value="Outer arm dynein light chain 1"/>
    <property type="match status" value="1"/>
</dbReference>
<feature type="coiled-coil region" evidence="3">
    <location>
        <begin position="381"/>
        <end position="411"/>
    </location>
</feature>
<dbReference type="Pfam" id="PF13855">
    <property type="entry name" value="LRR_8"/>
    <property type="match status" value="1"/>
</dbReference>
<dbReference type="AlphaFoldDB" id="A0A8S1HCW6"/>
<evidence type="ECO:0008006" key="6">
    <source>
        <dbReference type="Google" id="ProtNLM"/>
    </source>
</evidence>
<evidence type="ECO:0000256" key="2">
    <source>
        <dbReference type="ARBA" id="ARBA00022737"/>
    </source>
</evidence>
<sequence>MALVLFDRAGCVGAALTSVEGRRWRRKYRANLAACQTVRNKATARSGDEQRRLDLGLWEVHSIVDDLSVRLGELGDHWLDNSQTSPKYFEFTPIELHAVTERLRLPEPTASDSHMVADIGNTVDFLHRVRALKIRGQKGYVGTSNIVWNSLDLSLNFCKNLLALWIADSDVARISGLGNVRETLRRLVVHYSMKNVRDFLVDAEDDGVRPVEEMVKWSGLEDVDFSFNELKGFDESVRLLGTVRLLNCSYNNILDIGVHLQHLHNLTELDLSNNSITKVDNWNEKLGNVKKLKLGGNSIEDLTGLSKMYSLEYLDVKGNKVSTIESVQPVGKLPCLEILILRENPIRKVVEYRTRVLEAFGERSSEVKLDGRRTDSRELDTVRVRMALRRAKEEKEEKERKRKERIDEKIRYISGDDFENDLSAPCDF</sequence>
<protein>
    <recommendedName>
        <fullName evidence="6">Dynein assembly factor 1, axonemal homolog</fullName>
    </recommendedName>
</protein>
<dbReference type="OrthoDB" id="430293at2759"/>
<dbReference type="SMART" id="SM00365">
    <property type="entry name" value="LRR_SD22"/>
    <property type="match status" value="3"/>
</dbReference>
<dbReference type="PROSITE" id="PS51450">
    <property type="entry name" value="LRR"/>
    <property type="match status" value="1"/>
</dbReference>
<evidence type="ECO:0000313" key="5">
    <source>
        <dbReference type="Proteomes" id="UP000835052"/>
    </source>
</evidence>
<name>A0A8S1HCW6_9PELO</name>
<accession>A0A8S1HCW6</accession>
<keyword evidence="2" id="KW-0677">Repeat</keyword>
<reference evidence="4" key="1">
    <citation type="submission" date="2020-10" db="EMBL/GenBank/DDBJ databases">
        <authorList>
            <person name="Kikuchi T."/>
        </authorList>
    </citation>
    <scope>NUCLEOTIDE SEQUENCE</scope>
    <source>
        <strain evidence="4">NKZ352</strain>
    </source>
</reference>